<sequence length="139" mass="15320">MFFTNVNLVVVVIASVISTLIGFIWYSPWFLGKPWMKAMKYTPESITEKNTKNMWKTYVFSFISSFVMAFAVAVVLNSVFVSGISGLVLVGVVLSVGFIATTKFNDVIFASESLILFSINTGYQVVSVVVMSLIIGLFS</sequence>
<proteinExistence type="predicted"/>
<protein>
    <recommendedName>
        <fullName evidence="4">DUF1761 domain-containing protein</fullName>
    </recommendedName>
</protein>
<evidence type="ECO:0000313" key="3">
    <source>
        <dbReference type="Proteomes" id="UP000228700"/>
    </source>
</evidence>
<keyword evidence="1" id="KW-1133">Transmembrane helix</keyword>
<dbReference type="AlphaFoldDB" id="A0A2M8LBQ0"/>
<dbReference type="Proteomes" id="UP000228700">
    <property type="component" value="Unassembled WGS sequence"/>
</dbReference>
<organism evidence="2 3">
    <name type="scientific">Candidatus Taylorbacteria bacterium CG10_big_fil_rev_8_21_14_0_10_41_48</name>
    <dbReference type="NCBI Taxonomy" id="1975024"/>
    <lineage>
        <taxon>Bacteria</taxon>
        <taxon>Candidatus Tayloriibacteriota</taxon>
    </lineage>
</organism>
<dbReference type="EMBL" id="PFEQ01000013">
    <property type="protein sequence ID" value="PJE74050.1"/>
    <property type="molecule type" value="Genomic_DNA"/>
</dbReference>
<reference evidence="3" key="1">
    <citation type="submission" date="2017-09" db="EMBL/GenBank/DDBJ databases">
        <title>Depth-based differentiation of microbial function through sediment-hosted aquifers and enrichment of novel symbionts in the deep terrestrial subsurface.</title>
        <authorList>
            <person name="Probst A.J."/>
            <person name="Ladd B."/>
            <person name="Jarett J.K."/>
            <person name="Geller-Mcgrath D.E."/>
            <person name="Sieber C.M.K."/>
            <person name="Emerson J.B."/>
            <person name="Anantharaman K."/>
            <person name="Thomas B.C."/>
            <person name="Malmstrom R."/>
            <person name="Stieglmeier M."/>
            <person name="Klingl A."/>
            <person name="Woyke T."/>
            <person name="Ryan C.M."/>
            <person name="Banfield J.F."/>
        </authorList>
    </citation>
    <scope>NUCLEOTIDE SEQUENCE [LARGE SCALE GENOMIC DNA]</scope>
</reference>
<keyword evidence="1" id="KW-0812">Transmembrane</keyword>
<feature type="transmembrane region" description="Helical" evidence="1">
    <location>
        <begin position="58"/>
        <end position="76"/>
    </location>
</feature>
<evidence type="ECO:0008006" key="4">
    <source>
        <dbReference type="Google" id="ProtNLM"/>
    </source>
</evidence>
<name>A0A2M8LBQ0_9BACT</name>
<keyword evidence="1" id="KW-0472">Membrane</keyword>
<feature type="transmembrane region" description="Helical" evidence="1">
    <location>
        <begin position="82"/>
        <end position="102"/>
    </location>
</feature>
<dbReference type="Pfam" id="PF08570">
    <property type="entry name" value="DUF1761"/>
    <property type="match status" value="1"/>
</dbReference>
<comment type="caution">
    <text evidence="2">The sequence shown here is derived from an EMBL/GenBank/DDBJ whole genome shotgun (WGS) entry which is preliminary data.</text>
</comment>
<feature type="transmembrane region" description="Helical" evidence="1">
    <location>
        <begin position="6"/>
        <end position="31"/>
    </location>
</feature>
<evidence type="ECO:0000313" key="2">
    <source>
        <dbReference type="EMBL" id="PJE74050.1"/>
    </source>
</evidence>
<gene>
    <name evidence="2" type="ORF">COV01_03040</name>
</gene>
<accession>A0A2M8LBQ0</accession>
<evidence type="ECO:0000256" key="1">
    <source>
        <dbReference type="SAM" id="Phobius"/>
    </source>
</evidence>
<dbReference type="InterPro" id="IPR013879">
    <property type="entry name" value="DUF1761"/>
</dbReference>
<feature type="transmembrane region" description="Helical" evidence="1">
    <location>
        <begin position="114"/>
        <end position="138"/>
    </location>
</feature>